<gene>
    <name evidence="1" type="ORF">KOM_12_465</name>
</gene>
<accession>A0A8F8KL72</accession>
<organism evidence="1">
    <name type="scientific">Clandestinovirus</name>
    <dbReference type="NCBI Taxonomy" id="2831644"/>
    <lineage>
        <taxon>Viruses</taxon>
    </lineage>
</organism>
<sequence length="300" mass="34615">MDTLPRELISLVCKRMPTLENKKAISSSIPWIYRLVAKQTQKALDSHIAPINNPPMENIRYTHCTEYLPMSPGYLNIRGRPYQLFVTRTGHLQFISLENPAQDSYFVQKEPFIHGSEWVRIAIVLGTTLYVLVEDALNEANLHILKEASVYRQVMKMSNTANGPVSVDDIITTLRSEPTAQFLINLSIGTWYMVENIGELLASNPFIIYAYRKKCAPWGTDMNRVVTGCYSAFISDHTRKYKVVWECNVLTTEQFTTNHCYYLVIIWYSIFQTLNIRKKIDCWYTIAVQDAHAPHSYLLM</sequence>
<reference evidence="1" key="1">
    <citation type="submission" date="2021-06" db="EMBL/GenBank/DDBJ databases">
        <authorList>
            <person name="Rolland C."/>
        </authorList>
    </citation>
    <scope>NUCLEOTIDE SEQUENCE</scope>
    <source>
        <strain evidence="1">347.936635</strain>
    </source>
</reference>
<dbReference type="EMBL" id="MZ420154">
    <property type="protein sequence ID" value="QYA18733.1"/>
    <property type="molecule type" value="Genomic_DNA"/>
</dbReference>
<name>A0A8F8KL72_9VIRU</name>
<protein>
    <submittedName>
        <fullName evidence="1">Uncharacterized protein</fullName>
    </submittedName>
</protein>
<evidence type="ECO:0000313" key="1">
    <source>
        <dbReference type="EMBL" id="QYA18733.1"/>
    </source>
</evidence>
<proteinExistence type="predicted"/>